<organism evidence="1">
    <name type="scientific">Nothobranchius pienaari</name>
    <dbReference type="NCBI Taxonomy" id="704102"/>
    <lineage>
        <taxon>Eukaryota</taxon>
        <taxon>Metazoa</taxon>
        <taxon>Chordata</taxon>
        <taxon>Craniata</taxon>
        <taxon>Vertebrata</taxon>
        <taxon>Euteleostomi</taxon>
        <taxon>Actinopterygii</taxon>
        <taxon>Neopterygii</taxon>
        <taxon>Teleostei</taxon>
        <taxon>Neoteleostei</taxon>
        <taxon>Acanthomorphata</taxon>
        <taxon>Ovalentaria</taxon>
        <taxon>Atherinomorphae</taxon>
        <taxon>Cyprinodontiformes</taxon>
        <taxon>Nothobranchiidae</taxon>
        <taxon>Nothobranchius</taxon>
    </lineage>
</organism>
<sequence>RNGYIVSMHAKPRCIYLPILSHCLALVFSPCCCFTLPLASAHSALYVAAGLLHLVNKTI</sequence>
<feature type="non-terminal residue" evidence="1">
    <location>
        <position position="59"/>
    </location>
</feature>
<dbReference type="AlphaFoldDB" id="A0A1A8Q473"/>
<protein>
    <submittedName>
        <fullName evidence="1">Uncharacterized protein</fullName>
    </submittedName>
</protein>
<evidence type="ECO:0000313" key="1">
    <source>
        <dbReference type="EMBL" id="SBR88009.1"/>
    </source>
</evidence>
<gene>
    <name evidence="1" type="primary">Nfu_g_1_013613</name>
</gene>
<name>A0A1A8Q473_9TELE</name>
<reference evidence="1" key="2">
    <citation type="submission" date="2016-06" db="EMBL/GenBank/DDBJ databases">
        <title>The genome of a short-lived fish provides insights into sex chromosome evolution and the genetic control of aging.</title>
        <authorList>
            <person name="Reichwald K."/>
            <person name="Felder M."/>
            <person name="Petzold A."/>
            <person name="Koch P."/>
            <person name="Groth M."/>
            <person name="Platzer M."/>
        </authorList>
    </citation>
    <scope>NUCLEOTIDE SEQUENCE</scope>
    <source>
        <tissue evidence="1">Brain</tissue>
    </source>
</reference>
<reference evidence="1" key="1">
    <citation type="submission" date="2016-05" db="EMBL/GenBank/DDBJ databases">
        <authorList>
            <person name="Lavstsen T."/>
            <person name="Jespersen J.S."/>
        </authorList>
    </citation>
    <scope>NUCLEOTIDE SEQUENCE</scope>
    <source>
        <tissue evidence="1">Brain</tissue>
    </source>
</reference>
<feature type="non-terminal residue" evidence="1">
    <location>
        <position position="1"/>
    </location>
</feature>
<accession>A0A1A8Q473</accession>
<dbReference type="EMBL" id="HAEG01010774">
    <property type="protein sequence ID" value="SBR88009.1"/>
    <property type="molecule type" value="Transcribed_RNA"/>
</dbReference>
<proteinExistence type="predicted"/>